<gene>
    <name evidence="1" type="ORF">MPAN_005490</name>
</gene>
<dbReference type="PROSITE" id="PS51257">
    <property type="entry name" value="PROKAR_LIPOPROTEIN"/>
    <property type="match status" value="1"/>
</dbReference>
<accession>A0A7U9TGG7</accession>
<dbReference type="KEGG" id="manr:MPAN_005490"/>
<protein>
    <recommendedName>
        <fullName evidence="3">Lipoprotein</fullName>
    </recommendedName>
</protein>
<proteinExistence type="predicted"/>
<sequence length="429" mass="49946">MKKITSIFLAIFIAFSLMGCNKSEADIYGTPEFKDKTVQTSLDVQNKLTLYIDRVDDINDKYSYDHSYENESTTYQRDELPESIPFLKLNSTSIRFDEFSFLLSKYKIILEENDFFEENVFNDYQTIGYNLKLKIKLENDQLYIQAYEYRDINEFDDKSVSATLIYLNLVDDKLYFQCVKDYHATYGVDSPIASNYPGNQTFYDKFIEDGDNLSILVDHTYDNRYSYELHTAENPVGFLFFRSGSMFGVLVSNKDNSKRYTFYANDEEVELDDVYTSVLYITDIEGLKFTKRNLNSYEVSWNLMEVDGWDKLAIKPEKVYKNDQEILTDLPLNAMVGDFTQLRVSMYVSEDQLTDNLLSLSGYGLSYDLVSAETLLEDIGYLQANYMDVLSDYGLENDSTKDKEYLLTILPFNSDQDLIDELFDILEQS</sequence>
<dbReference type="AlphaFoldDB" id="A0A7U9TGG7"/>
<dbReference type="Proteomes" id="UP000620133">
    <property type="component" value="Chromosome"/>
</dbReference>
<evidence type="ECO:0000313" key="1">
    <source>
        <dbReference type="EMBL" id="BCR35656.1"/>
    </source>
</evidence>
<reference evidence="1" key="1">
    <citation type="submission" date="2021-01" db="EMBL/GenBank/DDBJ databases">
        <title>Draft genome sequence of Acholeplasmataceae bacterium strain Mahy22.</title>
        <authorList>
            <person name="Watanabe M."/>
            <person name="Kojima H."/>
            <person name="Fukui M."/>
        </authorList>
    </citation>
    <scope>NUCLEOTIDE SEQUENCE</scope>
    <source>
        <strain evidence="1">Mahy22</strain>
    </source>
</reference>
<dbReference type="RefSeq" id="WP_176238500.1">
    <property type="nucleotide sequence ID" value="NZ_AP024412.1"/>
</dbReference>
<organism evidence="1 2">
    <name type="scientific">Mariniplasma anaerobium</name>
    <dbReference type="NCBI Taxonomy" id="2735436"/>
    <lineage>
        <taxon>Bacteria</taxon>
        <taxon>Bacillati</taxon>
        <taxon>Mycoplasmatota</taxon>
        <taxon>Mollicutes</taxon>
        <taxon>Acholeplasmatales</taxon>
        <taxon>Acholeplasmataceae</taxon>
        <taxon>Mariniplasma</taxon>
    </lineage>
</organism>
<evidence type="ECO:0000313" key="2">
    <source>
        <dbReference type="Proteomes" id="UP000620133"/>
    </source>
</evidence>
<evidence type="ECO:0008006" key="3">
    <source>
        <dbReference type="Google" id="ProtNLM"/>
    </source>
</evidence>
<dbReference type="EMBL" id="AP024412">
    <property type="protein sequence ID" value="BCR35656.1"/>
    <property type="molecule type" value="Genomic_DNA"/>
</dbReference>
<keyword evidence="2" id="KW-1185">Reference proteome</keyword>
<name>A0A7U9TGG7_9MOLU</name>